<name>A0A3G6JIY8_LACDL</name>
<dbReference type="PROSITE" id="PS50943">
    <property type="entry name" value="HTH_CROC1"/>
    <property type="match status" value="1"/>
</dbReference>
<gene>
    <name evidence="2" type="ORF">DQL93_10955</name>
</gene>
<proteinExistence type="predicted"/>
<sequence>MEICDLLKQTRIDLGLTQQGMAGEVMSVAQYSRIESGEQRIKVEDLLELLESHNYDLGYFFTKMIYSRRGEKEADWINIEFRVKNAFYDWNWKKMSFLKEQAANLTGKTALRVGGDLVAYLLDPELKDHEQLKSEVSDYFFSLDNWMDDTEAIVVFAVAIQLMKFDIAYFWLSELLDKYQQIDNFSRDQQEAVGKACVSFCQRCRKEGVAEAAKEAIEVLGQLSPCPEFVAYRLLGKYYAGLFSGEDEEAERIKEILRESGLERFVDHFLL</sequence>
<reference evidence="2" key="1">
    <citation type="submission" date="2018-07" db="EMBL/GenBank/DDBJ databases">
        <authorList>
            <person name="Somerville V."/>
        </authorList>
    </citation>
    <scope>NUCLEOTIDE SEQUENCE</scope>
    <source>
        <strain evidence="2">NWC_2_2</strain>
    </source>
</reference>
<dbReference type="CDD" id="cd00093">
    <property type="entry name" value="HTH_XRE"/>
    <property type="match status" value="1"/>
</dbReference>
<dbReference type="RefSeq" id="WP_003616255.1">
    <property type="nucleotide sequence ID" value="NZ_CP046131.1"/>
</dbReference>
<dbReference type="InterPro" id="IPR010982">
    <property type="entry name" value="Lambda_DNA-bd_dom_sf"/>
</dbReference>
<accession>A0A3G6JIY8</accession>
<dbReference type="InterPro" id="IPR053163">
    <property type="entry name" value="HTH-type_regulator_Rgg"/>
</dbReference>
<dbReference type="PANTHER" id="PTHR37038">
    <property type="entry name" value="TRANSCRIPTIONAL REGULATOR-RELATED"/>
    <property type="match status" value="1"/>
</dbReference>
<dbReference type="SMART" id="SM00530">
    <property type="entry name" value="HTH_XRE"/>
    <property type="match status" value="1"/>
</dbReference>
<evidence type="ECO:0000259" key="1">
    <source>
        <dbReference type="PROSITE" id="PS50943"/>
    </source>
</evidence>
<dbReference type="GO" id="GO:0003677">
    <property type="term" value="F:DNA binding"/>
    <property type="evidence" value="ECO:0007669"/>
    <property type="project" value="InterPro"/>
</dbReference>
<protein>
    <submittedName>
        <fullName evidence="2">XRE family transcriptional regulator</fullName>
    </submittedName>
</protein>
<dbReference type="Gene3D" id="1.10.260.40">
    <property type="entry name" value="lambda repressor-like DNA-binding domains"/>
    <property type="match status" value="1"/>
</dbReference>
<dbReference type="InterPro" id="IPR001387">
    <property type="entry name" value="Cro/C1-type_HTH"/>
</dbReference>
<dbReference type="AlphaFoldDB" id="A0A3G6JIY8"/>
<organism evidence="2">
    <name type="scientific">Lactobacillus delbrueckii subsp. lactis</name>
    <dbReference type="NCBI Taxonomy" id="29397"/>
    <lineage>
        <taxon>Bacteria</taxon>
        <taxon>Bacillati</taxon>
        <taxon>Bacillota</taxon>
        <taxon>Bacilli</taxon>
        <taxon>Lactobacillales</taxon>
        <taxon>Lactobacillaceae</taxon>
        <taxon>Lactobacillus</taxon>
    </lineage>
</organism>
<dbReference type="SUPFAM" id="SSF47413">
    <property type="entry name" value="lambda repressor-like DNA-binding domains"/>
    <property type="match status" value="1"/>
</dbReference>
<feature type="domain" description="HTH cro/C1-type" evidence="1">
    <location>
        <begin position="7"/>
        <end position="60"/>
    </location>
</feature>
<dbReference type="Pfam" id="PF01381">
    <property type="entry name" value="HTH_3"/>
    <property type="match status" value="1"/>
</dbReference>
<evidence type="ECO:0000313" key="2">
    <source>
        <dbReference type="EMBL" id="AZA16918.1"/>
    </source>
</evidence>
<dbReference type="EMBL" id="CP031023">
    <property type="protein sequence ID" value="AZA16918.1"/>
    <property type="molecule type" value="Genomic_DNA"/>
</dbReference>